<feature type="transmembrane region" description="Helical" evidence="7">
    <location>
        <begin position="48"/>
        <end position="67"/>
    </location>
</feature>
<dbReference type="Gene3D" id="1.20.1250.20">
    <property type="entry name" value="MFS general substrate transporter like domains"/>
    <property type="match status" value="1"/>
</dbReference>
<comment type="caution">
    <text evidence="9">The sequence shown here is derived from an EMBL/GenBank/DDBJ whole genome shotgun (WGS) entry which is preliminary data.</text>
</comment>
<organism evidence="9 10">
    <name type="scientific">Levilactobacillus spicheri</name>
    <dbReference type="NCBI Taxonomy" id="216463"/>
    <lineage>
        <taxon>Bacteria</taxon>
        <taxon>Bacillati</taxon>
        <taxon>Bacillota</taxon>
        <taxon>Bacilli</taxon>
        <taxon>Lactobacillales</taxon>
        <taxon>Lactobacillaceae</taxon>
        <taxon>Levilactobacillus</taxon>
    </lineage>
</organism>
<dbReference type="InterPro" id="IPR011701">
    <property type="entry name" value="MFS"/>
</dbReference>
<feature type="domain" description="Major facilitator superfamily (MFS) profile" evidence="8">
    <location>
        <begin position="10"/>
        <end position="443"/>
    </location>
</feature>
<feature type="transmembrane region" description="Helical" evidence="7">
    <location>
        <begin position="166"/>
        <end position="184"/>
    </location>
</feature>
<sequence length="444" mass="47317">MSAQSRQRVVLIIAMLSYFLTALSNSLVLTSLAKLTADLNLTSVSLPWVQNAYGLAFGSFLLIGGRLSDAFSRRRVLDIALVIFMLGSLLSGLAPNGFIMIAARFLQGIGSALLAPTSMALLIDYFTGPSLVKAIAWYSSVAGLGSSVGLVVGGVLASYLSWRIGFYLNVPLCLLMLGLAWWALHENPATTHEPLDVWGTLTSVLGCGLLVYALNGAAQPVVTLLAALVILAGFVVIEKRSPHPTLPLTIFHSWTRTNGYLSRALLNGAVMGYWFFIAEYLQQVRHYSPFKVGLAYLPLSLTMFLGAMIVPRLIDRWLNKRVLVVAVAIEFVGFALSLLAFGQAYWPSVGIPMMIIGIGQGLALAPLTNMGIYRVAADQSGVASGLVNAGHQLGGVLGLALMVNISALLVPTQAIASEFRIALIIALVMVAVVTGLALTGKRDV</sequence>
<dbReference type="OrthoDB" id="2414439at2"/>
<evidence type="ECO:0000256" key="7">
    <source>
        <dbReference type="SAM" id="Phobius"/>
    </source>
</evidence>
<dbReference type="Proteomes" id="UP000033491">
    <property type="component" value="Unassembled WGS sequence"/>
</dbReference>
<dbReference type="InterPro" id="IPR020846">
    <property type="entry name" value="MFS_dom"/>
</dbReference>
<dbReference type="PATRIC" id="fig|216463.3.peg.892"/>
<accession>A0A0F3RUW7</accession>
<dbReference type="PROSITE" id="PS50850">
    <property type="entry name" value="MFS"/>
    <property type="match status" value="1"/>
</dbReference>
<reference evidence="9 10" key="1">
    <citation type="submission" date="2015-03" db="EMBL/GenBank/DDBJ databases">
        <authorList>
            <person name="Zheng J."/>
            <person name="Ganezle M."/>
        </authorList>
    </citation>
    <scope>NUCLEOTIDE SEQUENCE [LARGE SCALE GENOMIC DNA]</scope>
    <source>
        <strain evidence="9 10">LP38</strain>
    </source>
</reference>
<gene>
    <name evidence="9" type="ORF">VC81_08860</name>
</gene>
<dbReference type="EMBL" id="JZCR01000019">
    <property type="protein sequence ID" value="KJW12577.1"/>
    <property type="molecule type" value="Genomic_DNA"/>
</dbReference>
<evidence type="ECO:0000256" key="6">
    <source>
        <dbReference type="ARBA" id="ARBA00023136"/>
    </source>
</evidence>
<dbReference type="Pfam" id="PF07690">
    <property type="entry name" value="MFS_1"/>
    <property type="match status" value="1"/>
</dbReference>
<evidence type="ECO:0000256" key="4">
    <source>
        <dbReference type="ARBA" id="ARBA00022692"/>
    </source>
</evidence>
<dbReference type="PANTHER" id="PTHR42718">
    <property type="entry name" value="MAJOR FACILITATOR SUPERFAMILY MULTIDRUG TRANSPORTER MFSC"/>
    <property type="match status" value="1"/>
</dbReference>
<comment type="subcellular location">
    <subcellularLocation>
        <location evidence="1">Cell membrane</location>
        <topology evidence="1">Multi-pass membrane protein</topology>
    </subcellularLocation>
</comment>
<dbReference type="GO" id="GO:0005886">
    <property type="term" value="C:plasma membrane"/>
    <property type="evidence" value="ECO:0007669"/>
    <property type="project" value="UniProtKB-SubCell"/>
</dbReference>
<dbReference type="STRING" id="216463.VC81_08860"/>
<dbReference type="Gene3D" id="1.20.1720.10">
    <property type="entry name" value="Multidrug resistance protein D"/>
    <property type="match status" value="1"/>
</dbReference>
<keyword evidence="6 7" id="KW-0472">Membrane</keyword>
<proteinExistence type="predicted"/>
<evidence type="ECO:0000313" key="10">
    <source>
        <dbReference type="Proteomes" id="UP000033491"/>
    </source>
</evidence>
<evidence type="ECO:0000259" key="8">
    <source>
        <dbReference type="PROSITE" id="PS50850"/>
    </source>
</evidence>
<dbReference type="PANTHER" id="PTHR42718:SF46">
    <property type="entry name" value="BLR6921 PROTEIN"/>
    <property type="match status" value="1"/>
</dbReference>
<feature type="transmembrane region" description="Helical" evidence="7">
    <location>
        <begin position="421"/>
        <end position="439"/>
    </location>
</feature>
<feature type="transmembrane region" description="Helical" evidence="7">
    <location>
        <begin position="135"/>
        <end position="160"/>
    </location>
</feature>
<dbReference type="CDD" id="cd17321">
    <property type="entry name" value="MFS_MMR_MDR_like"/>
    <property type="match status" value="1"/>
</dbReference>
<feature type="transmembrane region" description="Helical" evidence="7">
    <location>
        <begin position="258"/>
        <end position="278"/>
    </location>
</feature>
<name>A0A0F3RUW7_9LACO</name>
<dbReference type="InterPro" id="IPR036259">
    <property type="entry name" value="MFS_trans_sf"/>
</dbReference>
<feature type="transmembrane region" description="Helical" evidence="7">
    <location>
        <begin position="220"/>
        <end position="237"/>
    </location>
</feature>
<protein>
    <recommendedName>
        <fullName evidence="8">Major facilitator superfamily (MFS) profile domain-containing protein</fullName>
    </recommendedName>
</protein>
<evidence type="ECO:0000256" key="2">
    <source>
        <dbReference type="ARBA" id="ARBA00022448"/>
    </source>
</evidence>
<keyword evidence="5 7" id="KW-1133">Transmembrane helix</keyword>
<feature type="transmembrane region" description="Helical" evidence="7">
    <location>
        <begin position="79"/>
        <end position="99"/>
    </location>
</feature>
<feature type="transmembrane region" description="Helical" evidence="7">
    <location>
        <begin position="322"/>
        <end position="345"/>
    </location>
</feature>
<feature type="transmembrane region" description="Helical" evidence="7">
    <location>
        <begin position="351"/>
        <end position="372"/>
    </location>
</feature>
<dbReference type="GO" id="GO:0022857">
    <property type="term" value="F:transmembrane transporter activity"/>
    <property type="evidence" value="ECO:0007669"/>
    <property type="project" value="InterPro"/>
</dbReference>
<keyword evidence="2" id="KW-0813">Transport</keyword>
<evidence type="ECO:0000256" key="1">
    <source>
        <dbReference type="ARBA" id="ARBA00004651"/>
    </source>
</evidence>
<evidence type="ECO:0000256" key="3">
    <source>
        <dbReference type="ARBA" id="ARBA00022475"/>
    </source>
</evidence>
<evidence type="ECO:0000313" key="9">
    <source>
        <dbReference type="EMBL" id="KJW12577.1"/>
    </source>
</evidence>
<keyword evidence="4 7" id="KW-0812">Transmembrane</keyword>
<keyword evidence="3" id="KW-1003">Cell membrane</keyword>
<dbReference type="AlphaFoldDB" id="A0A0F3RUW7"/>
<evidence type="ECO:0000256" key="5">
    <source>
        <dbReference type="ARBA" id="ARBA00022989"/>
    </source>
</evidence>
<feature type="transmembrane region" description="Helical" evidence="7">
    <location>
        <begin position="290"/>
        <end position="310"/>
    </location>
</feature>
<feature type="transmembrane region" description="Helical" evidence="7">
    <location>
        <begin position="393"/>
        <end position="415"/>
    </location>
</feature>
<dbReference type="RefSeq" id="WP_045807685.1">
    <property type="nucleotide sequence ID" value="NZ_JZCR01000019.1"/>
</dbReference>
<dbReference type="SUPFAM" id="SSF103473">
    <property type="entry name" value="MFS general substrate transporter"/>
    <property type="match status" value="1"/>
</dbReference>